<reference evidence="2 4" key="2">
    <citation type="submission" date="2018-06" db="EMBL/GenBank/DDBJ databases">
        <authorList>
            <consortium name="Pathogen Informatics"/>
            <person name="Doyle S."/>
        </authorList>
    </citation>
    <scope>NUCLEOTIDE SEQUENCE [LARGE SCALE GENOMIC DNA]</scope>
    <source>
        <strain evidence="2 4">NCTC10293</strain>
    </source>
</reference>
<proteinExistence type="predicted"/>
<name>A0A1S9ZYZ8_9GAMM</name>
<dbReference type="EMBL" id="UGQE01000002">
    <property type="protein sequence ID" value="STZ13699.1"/>
    <property type="molecule type" value="Genomic_DNA"/>
</dbReference>
<accession>A0A1S9ZYZ8</accession>
<dbReference type="Proteomes" id="UP000255279">
    <property type="component" value="Unassembled WGS sequence"/>
</dbReference>
<keyword evidence="3" id="KW-1185">Reference proteome</keyword>
<evidence type="ECO:0000313" key="4">
    <source>
        <dbReference type="Proteomes" id="UP000255279"/>
    </source>
</evidence>
<protein>
    <submittedName>
        <fullName evidence="1">Uncharacterized protein</fullName>
    </submittedName>
</protein>
<reference evidence="1 3" key="1">
    <citation type="submission" date="2017-02" db="EMBL/GenBank/DDBJ databases">
        <title>Draft genome sequence of Moraxella caviae CCUG 355 type strain.</title>
        <authorList>
            <person name="Engstrom-Jakobsson H."/>
            <person name="Salva-Serra F."/>
            <person name="Thorell K."/>
            <person name="Gonzales-Siles L."/>
            <person name="Karlsson R."/>
            <person name="Boulund F."/>
            <person name="Engstrand L."/>
            <person name="Moore E."/>
        </authorList>
    </citation>
    <scope>NUCLEOTIDE SEQUENCE [LARGE SCALE GENOMIC DNA]</scope>
    <source>
        <strain evidence="1 3">CCUG 355</strain>
    </source>
</reference>
<evidence type="ECO:0000313" key="3">
    <source>
        <dbReference type="Proteomes" id="UP000190435"/>
    </source>
</evidence>
<dbReference type="RefSeq" id="WP_078276955.1">
    <property type="nucleotide sequence ID" value="NZ_MUXU01000048.1"/>
</dbReference>
<organism evidence="1 3">
    <name type="scientific">Moraxella caviae</name>
    <dbReference type="NCBI Taxonomy" id="34060"/>
    <lineage>
        <taxon>Bacteria</taxon>
        <taxon>Pseudomonadati</taxon>
        <taxon>Pseudomonadota</taxon>
        <taxon>Gammaproteobacteria</taxon>
        <taxon>Moraxellales</taxon>
        <taxon>Moraxellaceae</taxon>
        <taxon>Moraxella</taxon>
    </lineage>
</organism>
<evidence type="ECO:0000313" key="2">
    <source>
        <dbReference type="EMBL" id="STZ13699.1"/>
    </source>
</evidence>
<dbReference type="Proteomes" id="UP000190435">
    <property type="component" value="Unassembled WGS sequence"/>
</dbReference>
<dbReference type="STRING" id="34060.B0181_07840"/>
<evidence type="ECO:0000313" key="1">
    <source>
        <dbReference type="EMBL" id="OOR88619.1"/>
    </source>
</evidence>
<sequence>MKDLPTRIFDAFYEGILDTAVFYSSDDAYLYRLDEYRQVFERLAKEQGVCVVYYDFKTAPVDVYPHFMAHLVQIIDPCQSKPYSFLSDVFKTIAQGEQAYFLILDNIEYLYQLADTRPLTGSLRTCLDIYKNNICTSVFCRDRTDFNKLYFSYNEPFYRFGHLIDVADKHP</sequence>
<dbReference type="AlphaFoldDB" id="A0A1S9ZYZ8"/>
<dbReference type="OrthoDB" id="9927137at2"/>
<dbReference type="EMBL" id="MUXU01000048">
    <property type="protein sequence ID" value="OOR88619.1"/>
    <property type="molecule type" value="Genomic_DNA"/>
</dbReference>
<gene>
    <name evidence="1" type="ORF">B0181_07840</name>
    <name evidence="2" type="ORF">NCTC10293_01277</name>
</gene>